<accession>A0ABP7FKV3</accession>
<proteinExistence type="predicted"/>
<protein>
    <submittedName>
        <fullName evidence="2">Uncharacterized protein</fullName>
    </submittedName>
</protein>
<evidence type="ECO:0000256" key="1">
    <source>
        <dbReference type="SAM" id="MobiDB-lite"/>
    </source>
</evidence>
<comment type="caution">
    <text evidence="2">The sequence shown here is derived from an EMBL/GenBank/DDBJ whole genome shotgun (WGS) entry which is preliminary data.</text>
</comment>
<name>A0ABP7FKV3_9MICO</name>
<dbReference type="Proteomes" id="UP001501004">
    <property type="component" value="Unassembled WGS sequence"/>
</dbReference>
<reference evidence="3" key="1">
    <citation type="journal article" date="2019" name="Int. J. Syst. Evol. Microbiol.">
        <title>The Global Catalogue of Microorganisms (GCM) 10K type strain sequencing project: providing services to taxonomists for standard genome sequencing and annotation.</title>
        <authorList>
            <consortium name="The Broad Institute Genomics Platform"/>
            <consortium name="The Broad Institute Genome Sequencing Center for Infectious Disease"/>
            <person name="Wu L."/>
            <person name="Ma J."/>
        </authorList>
    </citation>
    <scope>NUCLEOTIDE SEQUENCE [LARGE SCALE GENOMIC DNA]</scope>
    <source>
        <strain evidence="3">JCM 16949</strain>
    </source>
</reference>
<evidence type="ECO:0000313" key="2">
    <source>
        <dbReference type="EMBL" id="GAA3738473.1"/>
    </source>
</evidence>
<gene>
    <name evidence="2" type="ORF">GCM10022239_12590</name>
</gene>
<feature type="region of interest" description="Disordered" evidence="1">
    <location>
        <begin position="28"/>
        <end position="57"/>
    </location>
</feature>
<evidence type="ECO:0000313" key="3">
    <source>
        <dbReference type="Proteomes" id="UP001501004"/>
    </source>
</evidence>
<organism evidence="2 3">
    <name type="scientific">Leifsonella bigeumensis</name>
    <dbReference type="NCBI Taxonomy" id="433643"/>
    <lineage>
        <taxon>Bacteria</taxon>
        <taxon>Bacillati</taxon>
        <taxon>Actinomycetota</taxon>
        <taxon>Actinomycetes</taxon>
        <taxon>Micrococcales</taxon>
        <taxon>Microbacteriaceae</taxon>
        <taxon>Leifsonella</taxon>
    </lineage>
</organism>
<sequence length="87" mass="9278">MIAGRDDLGATGREGLEKYRGLRLEVQGHPDPVAGEGAGLQEVGVDGGEQRHPGPDPLCPSSAAFGEFIHDPKLTYMNLIFICVEFA</sequence>
<keyword evidence="3" id="KW-1185">Reference proteome</keyword>
<dbReference type="EMBL" id="BAABAE010000003">
    <property type="protein sequence ID" value="GAA3738473.1"/>
    <property type="molecule type" value="Genomic_DNA"/>
</dbReference>